<dbReference type="Proteomes" id="UP000595074">
    <property type="component" value="Chromosome"/>
</dbReference>
<sequence length="115" mass="13608">MIQKISLFILTAALLAGCSPSMTSLTASKRYEKPTPEKEEKFQEVMIKVAQSTQENPIYHRMALNSPEEKEWFKDLMYRLWDRQITRKEFIAEGTAKYPDHIYEFSYIANAYQRF</sequence>
<keyword evidence="1" id="KW-0732">Signal</keyword>
<dbReference type="PROSITE" id="PS51257">
    <property type="entry name" value="PROKAR_LIPOPROTEIN"/>
    <property type="match status" value="1"/>
</dbReference>
<protein>
    <recommendedName>
        <fullName evidence="4">Lipoprotein</fullName>
    </recommendedName>
</protein>
<organism evidence="2 3">
    <name type="scientific">Sulfurovum indicum</name>
    <dbReference type="NCBI Taxonomy" id="2779528"/>
    <lineage>
        <taxon>Bacteria</taxon>
        <taxon>Pseudomonadati</taxon>
        <taxon>Campylobacterota</taxon>
        <taxon>Epsilonproteobacteria</taxon>
        <taxon>Campylobacterales</taxon>
        <taxon>Sulfurovaceae</taxon>
        <taxon>Sulfurovum</taxon>
    </lineage>
</organism>
<reference evidence="2 3" key="1">
    <citation type="submission" date="2020-10" db="EMBL/GenBank/DDBJ databases">
        <title>The genome of sulfurovum sp.</title>
        <authorList>
            <person name="Xie S."/>
            <person name="Shao Z."/>
            <person name="Jiang L."/>
        </authorList>
    </citation>
    <scope>NUCLEOTIDE SEQUENCE [LARGE SCALE GENOMIC DNA]</scope>
    <source>
        <strain evidence="2 3">ST-419</strain>
    </source>
</reference>
<gene>
    <name evidence="2" type="ORF">IMZ28_06295</name>
</gene>
<feature type="chain" id="PRO_5029587568" description="Lipoprotein" evidence="1">
    <location>
        <begin position="24"/>
        <end position="115"/>
    </location>
</feature>
<dbReference type="RefSeq" id="WP_197547748.1">
    <property type="nucleotide sequence ID" value="NZ_CP063164.1"/>
</dbReference>
<evidence type="ECO:0000313" key="3">
    <source>
        <dbReference type="Proteomes" id="UP000595074"/>
    </source>
</evidence>
<evidence type="ECO:0000256" key="1">
    <source>
        <dbReference type="SAM" id="SignalP"/>
    </source>
</evidence>
<proteinExistence type="predicted"/>
<accession>A0A7M1S128</accession>
<evidence type="ECO:0000313" key="2">
    <source>
        <dbReference type="EMBL" id="QOR61076.1"/>
    </source>
</evidence>
<name>A0A7M1S128_9BACT</name>
<keyword evidence="3" id="KW-1185">Reference proteome</keyword>
<dbReference type="KEGG" id="sinu:IMZ28_06295"/>
<feature type="signal peptide" evidence="1">
    <location>
        <begin position="1"/>
        <end position="23"/>
    </location>
</feature>
<dbReference type="EMBL" id="CP063164">
    <property type="protein sequence ID" value="QOR61076.1"/>
    <property type="molecule type" value="Genomic_DNA"/>
</dbReference>
<dbReference type="AlphaFoldDB" id="A0A7M1S128"/>
<evidence type="ECO:0008006" key="4">
    <source>
        <dbReference type="Google" id="ProtNLM"/>
    </source>
</evidence>